<evidence type="ECO:0000313" key="2">
    <source>
        <dbReference type="EMBL" id="TDL43012.1"/>
    </source>
</evidence>
<dbReference type="RefSeq" id="WP_133410273.1">
    <property type="nucleotide sequence ID" value="NZ_SMZT01000003.1"/>
</dbReference>
<dbReference type="Proteomes" id="UP000295163">
    <property type="component" value="Unassembled WGS sequence"/>
</dbReference>
<proteinExistence type="predicted"/>
<gene>
    <name evidence="2" type="ORF">E2R59_09330</name>
</gene>
<name>A0A4R5YDN9_KOCRO</name>
<keyword evidence="1" id="KW-1133">Transmembrane helix</keyword>
<organism evidence="2 3">
    <name type="scientific">Kocuria rosea</name>
    <name type="common">Deinococcus erythromyxa</name>
    <name type="synonym">Micrococcus rubens</name>
    <dbReference type="NCBI Taxonomy" id="1275"/>
    <lineage>
        <taxon>Bacteria</taxon>
        <taxon>Bacillati</taxon>
        <taxon>Actinomycetota</taxon>
        <taxon>Actinomycetes</taxon>
        <taxon>Micrococcales</taxon>
        <taxon>Micrococcaceae</taxon>
        <taxon>Kocuria</taxon>
    </lineage>
</organism>
<evidence type="ECO:0000313" key="3">
    <source>
        <dbReference type="Proteomes" id="UP000295163"/>
    </source>
</evidence>
<comment type="caution">
    <text evidence="2">The sequence shown here is derived from an EMBL/GenBank/DDBJ whole genome shotgun (WGS) entry which is preliminary data.</text>
</comment>
<dbReference type="GeneID" id="64347615"/>
<protein>
    <submittedName>
        <fullName evidence="2">Uncharacterized protein</fullName>
    </submittedName>
</protein>
<accession>A0A4R5YDN9</accession>
<keyword evidence="1" id="KW-0812">Transmembrane</keyword>
<reference evidence="2 3" key="1">
    <citation type="submission" date="2019-03" db="EMBL/GenBank/DDBJ databases">
        <title>Genome Sequencing and Assembly of Various Microbes Isolated from Partially Reclaimed Soil and Acid Mine Drainage (AMD) Site.</title>
        <authorList>
            <person name="Steinbock B."/>
            <person name="Bechtold R."/>
            <person name="Sevigny J.L."/>
            <person name="Thomas D."/>
            <person name="Cuthill L.R."/>
            <person name="Aveiro Johannsen E.J."/>
            <person name="Thomas K."/>
            <person name="Ghosh A."/>
        </authorList>
    </citation>
    <scope>NUCLEOTIDE SEQUENCE [LARGE SCALE GENOMIC DNA]</scope>
    <source>
        <strain evidence="2 3">S-A3</strain>
    </source>
</reference>
<keyword evidence="1" id="KW-0472">Membrane</keyword>
<evidence type="ECO:0000256" key="1">
    <source>
        <dbReference type="SAM" id="Phobius"/>
    </source>
</evidence>
<sequence>MVGITFVATPVLVIVAVVTMTEGLARHRWDIIGLGALVVVLALWALSSAHRRWKTHRRTSLSPQPPTAP</sequence>
<dbReference type="EMBL" id="SMZT01000003">
    <property type="protein sequence ID" value="TDL43012.1"/>
    <property type="molecule type" value="Genomic_DNA"/>
</dbReference>
<feature type="transmembrane region" description="Helical" evidence="1">
    <location>
        <begin position="31"/>
        <end position="49"/>
    </location>
</feature>
<dbReference type="AlphaFoldDB" id="A0A4R5YDN9"/>